<dbReference type="GO" id="GO:0016887">
    <property type="term" value="F:ATP hydrolysis activity"/>
    <property type="evidence" value="ECO:0007669"/>
    <property type="project" value="InterPro"/>
</dbReference>
<evidence type="ECO:0000313" key="11">
    <source>
        <dbReference type="EMBL" id="WBB31275.1"/>
    </source>
</evidence>
<dbReference type="GO" id="GO:0005524">
    <property type="term" value="F:ATP binding"/>
    <property type="evidence" value="ECO:0007669"/>
    <property type="project" value="UniProtKB-KW"/>
</dbReference>
<protein>
    <recommendedName>
        <fullName evidence="2 8">DNA repair protein RecN</fullName>
    </recommendedName>
    <alternativeName>
        <fullName evidence="7 8">Recombination protein N</fullName>
    </alternativeName>
</protein>
<comment type="function">
    <text evidence="8">May be involved in recombinational repair of damaged DNA.</text>
</comment>
<dbReference type="NCBIfam" id="TIGR00634">
    <property type="entry name" value="recN"/>
    <property type="match status" value="1"/>
</dbReference>
<name>A0AAX3K7W2_9FIRM</name>
<comment type="similarity">
    <text evidence="1 8">Belongs to the RecN family.</text>
</comment>
<evidence type="ECO:0000256" key="5">
    <source>
        <dbReference type="ARBA" id="ARBA00022840"/>
    </source>
</evidence>
<dbReference type="InterPro" id="IPR038729">
    <property type="entry name" value="Rad50/SbcC_AAA"/>
</dbReference>
<dbReference type="PANTHER" id="PTHR11059">
    <property type="entry name" value="DNA REPAIR PROTEIN RECN"/>
    <property type="match status" value="1"/>
</dbReference>
<dbReference type="GO" id="GO:0043590">
    <property type="term" value="C:bacterial nucleoid"/>
    <property type="evidence" value="ECO:0007669"/>
    <property type="project" value="TreeGrafter"/>
</dbReference>
<evidence type="ECO:0000256" key="4">
    <source>
        <dbReference type="ARBA" id="ARBA00022763"/>
    </source>
</evidence>
<evidence type="ECO:0000256" key="1">
    <source>
        <dbReference type="ARBA" id="ARBA00009441"/>
    </source>
</evidence>
<dbReference type="InterPro" id="IPR027417">
    <property type="entry name" value="P-loop_NTPase"/>
</dbReference>
<organism evidence="11 12">
    <name type="scientific">Parvimonas micra</name>
    <dbReference type="NCBI Taxonomy" id="33033"/>
    <lineage>
        <taxon>Bacteria</taxon>
        <taxon>Bacillati</taxon>
        <taxon>Bacillota</taxon>
        <taxon>Tissierellia</taxon>
        <taxon>Tissierellales</taxon>
        <taxon>Peptoniphilaceae</taxon>
        <taxon>Parvimonas</taxon>
    </lineage>
</organism>
<dbReference type="InterPro" id="IPR004604">
    <property type="entry name" value="DNA_recomb/repair_RecN"/>
</dbReference>
<evidence type="ECO:0000256" key="7">
    <source>
        <dbReference type="ARBA" id="ARBA00033408"/>
    </source>
</evidence>
<feature type="coiled-coil region" evidence="9">
    <location>
        <begin position="166"/>
        <end position="214"/>
    </location>
</feature>
<gene>
    <name evidence="11" type="primary">recN</name>
    <name evidence="11" type="ORF">NM222_02025</name>
</gene>
<dbReference type="AlphaFoldDB" id="A0AAX3K7W2"/>
<evidence type="ECO:0000256" key="2">
    <source>
        <dbReference type="ARBA" id="ARBA00021315"/>
    </source>
</evidence>
<dbReference type="GO" id="GO:0006302">
    <property type="term" value="P:double-strand break repair"/>
    <property type="evidence" value="ECO:0007669"/>
    <property type="project" value="InterPro"/>
</dbReference>
<sequence length="572" mass="65308">MLSELYIRNLAIVDEIKISFTEGLNILTGETGTGKSIIIGAISLLCGGRANTSSIGKRGDTAYVEGVFFLSDYDEKIIQNKFELLDLDIEIEDNMLVISRTISKNGRSVSKINNRTVNNSILSDIMLNILNVCGQHDSYTLFNRSDFVEILDSFCDDEFRKKLKELEMLYDKIKKASSNFKKLKNKVSNFDENVEEIKSEIEELNSLELETLDEEFIENEIDKFNNSQTILGCCGNLVELFDGENLEVSAFSVLNEINRNLIILEENDKNVKLSEDFENISFGLKEIYTKIQDYYSSIYIDEESLTILQEKFNLLNDLKRKHKTDKKGLIKYKNSLEEDLYLLEHSKDLLFEENNKLKNLSEYYKKLATEISNLRKEVAKRIEKLIEKELLDLDLKNSIFKIEIKTNNKITNIGFDEVTFLISTNKGEELQEIYKIASGGELSRITLGFKKVLSDRDKIATLVFDEIDTGISGVTAQIVGEKLAEISKNHQLLVISHLPQISVLSDTHFIISKETVGNVTLSKVLCANYDEKVMEISRLIGGANINETTIRQSKEMIEIANEKKERLRCIEK</sequence>
<keyword evidence="5" id="KW-0067">ATP-binding</keyword>
<dbReference type="CDD" id="cd03241">
    <property type="entry name" value="ABC_RecN"/>
    <property type="match status" value="1"/>
</dbReference>
<feature type="domain" description="Rad50/SbcC-type AAA" evidence="10">
    <location>
        <begin position="5"/>
        <end position="205"/>
    </location>
</feature>
<keyword evidence="6 8" id="KW-0234">DNA repair</keyword>
<dbReference type="Gene3D" id="3.40.50.300">
    <property type="entry name" value="P-loop containing nucleotide triphosphate hydrolases"/>
    <property type="match status" value="2"/>
</dbReference>
<evidence type="ECO:0000313" key="12">
    <source>
        <dbReference type="Proteomes" id="UP001210690"/>
    </source>
</evidence>
<feature type="coiled-coil region" evidence="9">
    <location>
        <begin position="357"/>
        <end position="384"/>
    </location>
</feature>
<dbReference type="PANTHER" id="PTHR11059:SF0">
    <property type="entry name" value="DNA REPAIR PROTEIN RECN"/>
    <property type="match status" value="1"/>
</dbReference>
<evidence type="ECO:0000259" key="10">
    <source>
        <dbReference type="Pfam" id="PF13476"/>
    </source>
</evidence>
<dbReference type="GO" id="GO:0009432">
    <property type="term" value="P:SOS response"/>
    <property type="evidence" value="ECO:0007669"/>
    <property type="project" value="TreeGrafter"/>
</dbReference>
<dbReference type="Proteomes" id="UP001210690">
    <property type="component" value="Chromosome"/>
</dbReference>
<dbReference type="RefSeq" id="WP_269755419.1">
    <property type="nucleotide sequence ID" value="NZ_CP101412.1"/>
</dbReference>
<dbReference type="SUPFAM" id="SSF52540">
    <property type="entry name" value="P-loop containing nucleoside triphosphate hydrolases"/>
    <property type="match status" value="1"/>
</dbReference>
<evidence type="ECO:0000256" key="6">
    <source>
        <dbReference type="ARBA" id="ARBA00023204"/>
    </source>
</evidence>
<evidence type="ECO:0000256" key="3">
    <source>
        <dbReference type="ARBA" id="ARBA00022741"/>
    </source>
</evidence>
<keyword evidence="9" id="KW-0175">Coiled coil</keyword>
<keyword evidence="3" id="KW-0547">Nucleotide-binding</keyword>
<evidence type="ECO:0000256" key="9">
    <source>
        <dbReference type="SAM" id="Coils"/>
    </source>
</evidence>
<keyword evidence="4 8" id="KW-0227">DNA damage</keyword>
<reference evidence="11" key="1">
    <citation type="submission" date="2022-07" db="EMBL/GenBank/DDBJ databases">
        <title>Parvimonas micra travels from the subgingival sulcus of the human oral cavity to the colorectal adenocarcinoma.</title>
        <authorList>
            <person name="Conde-Perez K."/>
            <person name="Buetas E."/>
            <person name="Aja-Macaya P."/>
            <person name="Martin-De Arribas E."/>
            <person name="Iglesias-Corras I."/>
            <person name="Trigo-Tasende N."/>
            <person name="Nasser-Ali M."/>
            <person name="Estevez L.S."/>
            <person name="Rumbo-Feal S."/>
            <person name="Otero-Alen B."/>
            <person name="Noguera J.F."/>
            <person name="Concha A."/>
            <person name="Pardinas-Lopez S."/>
            <person name="Carda-Dieguez M."/>
            <person name="Gomez-Randulfe I."/>
            <person name="Martinez-Lago N."/>
            <person name="Ladra S."/>
            <person name="Aparicio L.A."/>
            <person name="Bou G."/>
            <person name="Mira A."/>
            <person name="Vallejo J.A."/>
            <person name="Poza M."/>
        </authorList>
    </citation>
    <scope>NUCLEOTIDE SEQUENCE</scope>
    <source>
        <strain evidence="11">PM102KC-G-1</strain>
    </source>
</reference>
<proteinExistence type="inferred from homology"/>
<accession>A0AAX3K7W2</accession>
<dbReference type="GO" id="GO:0006310">
    <property type="term" value="P:DNA recombination"/>
    <property type="evidence" value="ECO:0007669"/>
    <property type="project" value="InterPro"/>
</dbReference>
<dbReference type="EMBL" id="CP101412">
    <property type="protein sequence ID" value="WBB31275.1"/>
    <property type="molecule type" value="Genomic_DNA"/>
</dbReference>
<evidence type="ECO:0000256" key="8">
    <source>
        <dbReference type="PIRNR" id="PIRNR003128"/>
    </source>
</evidence>
<dbReference type="PIRSF" id="PIRSF003128">
    <property type="entry name" value="RecN"/>
    <property type="match status" value="1"/>
</dbReference>
<dbReference type="Pfam" id="PF13476">
    <property type="entry name" value="AAA_23"/>
    <property type="match status" value="1"/>
</dbReference>